<name>A0A1J1IBD9_9DIPT</name>
<keyword evidence="2" id="KW-1185">Reference proteome</keyword>
<organism evidence="1 2">
    <name type="scientific">Clunio marinus</name>
    <dbReference type="NCBI Taxonomy" id="568069"/>
    <lineage>
        <taxon>Eukaryota</taxon>
        <taxon>Metazoa</taxon>
        <taxon>Ecdysozoa</taxon>
        <taxon>Arthropoda</taxon>
        <taxon>Hexapoda</taxon>
        <taxon>Insecta</taxon>
        <taxon>Pterygota</taxon>
        <taxon>Neoptera</taxon>
        <taxon>Endopterygota</taxon>
        <taxon>Diptera</taxon>
        <taxon>Nematocera</taxon>
        <taxon>Chironomoidea</taxon>
        <taxon>Chironomidae</taxon>
        <taxon>Clunio</taxon>
    </lineage>
</organism>
<accession>A0A1J1IBD9</accession>
<evidence type="ECO:0000313" key="2">
    <source>
        <dbReference type="Proteomes" id="UP000183832"/>
    </source>
</evidence>
<proteinExistence type="predicted"/>
<sequence>MAVLQCAFSCEYQGKVSVKKLKGIGYIEKDDLGLYLHQKKRKKLNTNINRTRNDNFLSSLSYQD</sequence>
<dbReference type="AlphaFoldDB" id="A0A1J1IBD9"/>
<protein>
    <submittedName>
        <fullName evidence="1">CLUMA_CG010983, isoform A</fullName>
    </submittedName>
</protein>
<dbReference type="EMBL" id="CVRI01000047">
    <property type="protein sequence ID" value="CRK97597.1"/>
    <property type="molecule type" value="Genomic_DNA"/>
</dbReference>
<gene>
    <name evidence="1" type="ORF">CLUMA_CG010983</name>
</gene>
<reference evidence="1 2" key="1">
    <citation type="submission" date="2015-04" db="EMBL/GenBank/DDBJ databases">
        <authorList>
            <person name="Syromyatnikov M.Y."/>
            <person name="Popov V.N."/>
        </authorList>
    </citation>
    <scope>NUCLEOTIDE SEQUENCE [LARGE SCALE GENOMIC DNA]</scope>
</reference>
<evidence type="ECO:0000313" key="1">
    <source>
        <dbReference type="EMBL" id="CRK97597.1"/>
    </source>
</evidence>
<dbReference type="Proteomes" id="UP000183832">
    <property type="component" value="Unassembled WGS sequence"/>
</dbReference>